<feature type="active site" description="Charge relay system" evidence="11 12">
    <location>
        <position position="248"/>
    </location>
</feature>
<dbReference type="InterPro" id="IPR036852">
    <property type="entry name" value="Peptidase_S8/S53_dom_sf"/>
</dbReference>
<sequence>MNVDKSMNVDNIEEVKRVAASRGLEFLRKVFKDGNYYLFRHLARNTGFPRNTEGFLKDIETHSSVKWVALQTPLTRVKRSVFGELRLIDIYRTTFKAREKKNSREKVLEKFRNTSLINFNDPLFEEQWYLYLRSGKKVVKKINFTKSCDSMLKKTAPFTDNFLLTPIFHSDFRSFQLNKGQTGSAPDNDINVLPVWKSGITGKGVRISVLDDGIHPQSEEVAQNYDSTSSEDLSFKKSNYNPIPENSHGTYCAAIAAGVANNSVCGVGVAYDAKISAAGVANNSVCGVGVAYDAKIGGVRIIDGPVTDAQEAMALIHALDHVDIYTASWGPNDDGKSIAGPGVLAKLAFLKGISEGRKGRGAIYIWAAGNGGRYQDNCNLDGYASSPFTITIGAVTADGHSTYYSEPCAAVMASAYVGGSHLPPTAYSLNNERKKIKVVVPEGKGKCRKTFQGTSAAAPMAAGVIALLLQANPRLTWRDVQHIIIKTSRIPSTGESGWAVNAAGHHYHLKIGFGILDTAKMVAEALTWKFVNPLHQWTTPAITQTKFILPYKSTIIRLFANKSFMGAQRIDSLESVTVTINIIHPRCSKLEIFLISPSGTVSQILTKRPQDTDNFRIPYWEFTSLHFWGEDPNGLWTLKILNHEGQHKGMVDYFSLSLMGTEL</sequence>
<dbReference type="GO" id="GO:0005802">
    <property type="term" value="C:trans-Golgi network"/>
    <property type="evidence" value="ECO:0007669"/>
    <property type="project" value="TreeGrafter"/>
</dbReference>
<dbReference type="InterPro" id="IPR015500">
    <property type="entry name" value="Peptidase_S8_subtilisin-rel"/>
</dbReference>
<evidence type="ECO:0000256" key="1">
    <source>
        <dbReference type="ARBA" id="ARBA00005325"/>
    </source>
</evidence>
<protein>
    <recommendedName>
        <fullName evidence="13">P/Homo B domain-containing protein</fullName>
    </recommendedName>
</protein>
<dbReference type="PANTHER" id="PTHR42884">
    <property type="entry name" value="PROPROTEIN CONVERTASE SUBTILISIN/KEXIN-RELATED"/>
    <property type="match status" value="1"/>
</dbReference>
<dbReference type="Pfam" id="PF01483">
    <property type="entry name" value="P_proprotein"/>
    <property type="match status" value="1"/>
</dbReference>
<organism evidence="14 15">
    <name type="scientific">Trichonephila clavata</name>
    <name type="common">Joro spider</name>
    <name type="synonym">Nephila clavata</name>
    <dbReference type="NCBI Taxonomy" id="2740835"/>
    <lineage>
        <taxon>Eukaryota</taxon>
        <taxon>Metazoa</taxon>
        <taxon>Ecdysozoa</taxon>
        <taxon>Arthropoda</taxon>
        <taxon>Chelicerata</taxon>
        <taxon>Arachnida</taxon>
        <taxon>Araneae</taxon>
        <taxon>Araneomorphae</taxon>
        <taxon>Entelegynae</taxon>
        <taxon>Araneoidea</taxon>
        <taxon>Nephilidae</taxon>
        <taxon>Trichonephila</taxon>
    </lineage>
</organism>
<evidence type="ECO:0000256" key="11">
    <source>
        <dbReference type="PIRSR" id="PIRSR615500-1"/>
    </source>
</evidence>
<feature type="domain" description="P/Homo B" evidence="13">
    <location>
        <begin position="531"/>
        <end position="663"/>
    </location>
</feature>
<dbReference type="SUPFAM" id="SSF52743">
    <property type="entry name" value="Subtilisin-like"/>
    <property type="match status" value="2"/>
</dbReference>
<dbReference type="InterPro" id="IPR034182">
    <property type="entry name" value="Kexin/furin"/>
</dbReference>
<dbReference type="PANTHER" id="PTHR42884:SF14">
    <property type="entry name" value="NEUROENDOCRINE CONVERTASE 1"/>
    <property type="match status" value="1"/>
</dbReference>
<dbReference type="PROSITE" id="PS51892">
    <property type="entry name" value="SUBTILASE"/>
    <property type="match status" value="1"/>
</dbReference>
<feature type="active site" description="Charge relay system" evidence="11 12">
    <location>
        <position position="211"/>
    </location>
</feature>
<dbReference type="Gene3D" id="3.40.50.200">
    <property type="entry name" value="Peptidase S8/S53 domain"/>
    <property type="match status" value="2"/>
</dbReference>
<dbReference type="InterPro" id="IPR008979">
    <property type="entry name" value="Galactose-bd-like_sf"/>
</dbReference>
<dbReference type="GO" id="GO:0016485">
    <property type="term" value="P:protein processing"/>
    <property type="evidence" value="ECO:0007669"/>
    <property type="project" value="TreeGrafter"/>
</dbReference>
<keyword evidence="9" id="KW-1015">Disulfide bond</keyword>
<gene>
    <name evidence="14" type="primary">Pcsk6</name>
    <name evidence="14" type="ORF">TNCT_7324</name>
</gene>
<dbReference type="GO" id="GO:0000139">
    <property type="term" value="C:Golgi membrane"/>
    <property type="evidence" value="ECO:0007669"/>
    <property type="project" value="TreeGrafter"/>
</dbReference>
<comment type="similarity">
    <text evidence="1">Belongs to the peptidase S8 family. Furin subfamily.</text>
</comment>
<keyword evidence="5 12" id="KW-0378">Hydrolase</keyword>
<dbReference type="GO" id="GO:0004252">
    <property type="term" value="F:serine-type endopeptidase activity"/>
    <property type="evidence" value="ECO:0007669"/>
    <property type="project" value="UniProtKB-UniRule"/>
</dbReference>
<dbReference type="PROSITE" id="PS51829">
    <property type="entry name" value="P_HOMO_B"/>
    <property type="match status" value="1"/>
</dbReference>
<keyword evidence="4" id="KW-0732">Signal</keyword>
<evidence type="ECO:0000256" key="10">
    <source>
        <dbReference type="ARBA" id="ARBA00023180"/>
    </source>
</evidence>
<evidence type="ECO:0000256" key="5">
    <source>
        <dbReference type="ARBA" id="ARBA00022801"/>
    </source>
</evidence>
<accession>A0A8X6HPN6</accession>
<keyword evidence="8" id="KW-0865">Zymogen</keyword>
<evidence type="ECO:0000256" key="8">
    <source>
        <dbReference type="ARBA" id="ARBA00023145"/>
    </source>
</evidence>
<dbReference type="AlphaFoldDB" id="A0A8X6HPN6"/>
<evidence type="ECO:0000259" key="13">
    <source>
        <dbReference type="PROSITE" id="PS51829"/>
    </source>
</evidence>
<proteinExistence type="inferred from homology"/>
<keyword evidence="7" id="KW-0106">Calcium</keyword>
<evidence type="ECO:0000256" key="3">
    <source>
        <dbReference type="ARBA" id="ARBA00022685"/>
    </source>
</evidence>
<dbReference type="PRINTS" id="PR00723">
    <property type="entry name" value="SUBTILISIN"/>
</dbReference>
<dbReference type="CDD" id="cd04059">
    <property type="entry name" value="Peptidases_S8_Protein_convertases_Kexins_Furin-like"/>
    <property type="match status" value="1"/>
</dbReference>
<evidence type="ECO:0000313" key="15">
    <source>
        <dbReference type="Proteomes" id="UP000887116"/>
    </source>
</evidence>
<dbReference type="InterPro" id="IPR038466">
    <property type="entry name" value="S8_pro-domain_sf"/>
</dbReference>
<dbReference type="SUPFAM" id="SSF49785">
    <property type="entry name" value="Galactose-binding domain-like"/>
    <property type="match status" value="1"/>
</dbReference>
<comment type="caution">
    <text evidence="14">The sequence shown here is derived from an EMBL/GenBank/DDBJ whole genome shotgun (WGS) entry which is preliminary data.</text>
</comment>
<dbReference type="InterPro" id="IPR000209">
    <property type="entry name" value="Peptidase_S8/S53_dom"/>
</dbReference>
<keyword evidence="15" id="KW-1185">Reference proteome</keyword>
<keyword evidence="6 12" id="KW-0720">Serine protease</keyword>
<evidence type="ECO:0000256" key="7">
    <source>
        <dbReference type="ARBA" id="ARBA00022837"/>
    </source>
</evidence>
<evidence type="ECO:0000256" key="12">
    <source>
        <dbReference type="PROSITE-ProRule" id="PRU01240"/>
    </source>
</evidence>
<dbReference type="FunFam" id="3.40.50.200:FF:000021">
    <property type="entry name" value="Proprotein convertase subtilisin/kexin type 5a"/>
    <property type="match status" value="1"/>
</dbReference>
<feature type="active site" description="Charge relay system" evidence="11 12">
    <location>
        <position position="455"/>
    </location>
</feature>
<dbReference type="InterPro" id="IPR023828">
    <property type="entry name" value="Peptidase_S8_Ser-AS"/>
</dbReference>
<dbReference type="Gene3D" id="2.60.120.260">
    <property type="entry name" value="Galactose-binding domain-like"/>
    <property type="match status" value="1"/>
</dbReference>
<evidence type="ECO:0000256" key="6">
    <source>
        <dbReference type="ARBA" id="ARBA00022825"/>
    </source>
</evidence>
<dbReference type="Gene3D" id="3.30.70.850">
    <property type="entry name" value="Peptidase S8, pro-domain"/>
    <property type="match status" value="1"/>
</dbReference>
<keyword evidence="2 12" id="KW-0645">Protease</keyword>
<dbReference type="EMBL" id="BMAO01019025">
    <property type="protein sequence ID" value="GFR27857.1"/>
    <property type="molecule type" value="Genomic_DNA"/>
</dbReference>
<evidence type="ECO:0000313" key="14">
    <source>
        <dbReference type="EMBL" id="GFR27857.1"/>
    </source>
</evidence>
<evidence type="ECO:0000256" key="4">
    <source>
        <dbReference type="ARBA" id="ARBA00022729"/>
    </source>
</evidence>
<dbReference type="PROSITE" id="PS00138">
    <property type="entry name" value="SUBTILASE_SER"/>
    <property type="match status" value="1"/>
</dbReference>
<evidence type="ECO:0000256" key="9">
    <source>
        <dbReference type="ARBA" id="ARBA00023157"/>
    </source>
</evidence>
<dbReference type="Proteomes" id="UP000887116">
    <property type="component" value="Unassembled WGS sequence"/>
</dbReference>
<keyword evidence="3" id="KW-0165">Cleavage on pair of basic residues</keyword>
<name>A0A8X6HPN6_TRICU</name>
<dbReference type="Pfam" id="PF00082">
    <property type="entry name" value="Peptidase_S8"/>
    <property type="match status" value="1"/>
</dbReference>
<dbReference type="OrthoDB" id="300641at2759"/>
<keyword evidence="10" id="KW-0325">Glycoprotein</keyword>
<dbReference type="InterPro" id="IPR002884">
    <property type="entry name" value="P_dom"/>
</dbReference>
<dbReference type="InterPro" id="IPR032815">
    <property type="entry name" value="S8_pro-domain"/>
</dbReference>
<dbReference type="Pfam" id="PF16470">
    <property type="entry name" value="S8_pro-domain"/>
    <property type="match status" value="1"/>
</dbReference>
<reference evidence="14" key="1">
    <citation type="submission" date="2020-07" db="EMBL/GenBank/DDBJ databases">
        <title>Multicomponent nature underlies the extraordinary mechanical properties of spider dragline silk.</title>
        <authorList>
            <person name="Kono N."/>
            <person name="Nakamura H."/>
            <person name="Mori M."/>
            <person name="Yoshida Y."/>
            <person name="Ohtoshi R."/>
            <person name="Malay A.D."/>
            <person name="Moran D.A.P."/>
            <person name="Tomita M."/>
            <person name="Numata K."/>
            <person name="Arakawa K."/>
        </authorList>
    </citation>
    <scope>NUCLEOTIDE SEQUENCE</scope>
</reference>
<evidence type="ECO:0000256" key="2">
    <source>
        <dbReference type="ARBA" id="ARBA00022670"/>
    </source>
</evidence>